<proteinExistence type="inferred from homology"/>
<dbReference type="PIRSF" id="PIRSF006078">
    <property type="entry name" value="GlxK"/>
    <property type="match status" value="1"/>
</dbReference>
<comment type="similarity">
    <text evidence="1 4">Belongs to the glycerate kinase type-1 family.</text>
</comment>
<evidence type="ECO:0000313" key="5">
    <source>
        <dbReference type="EMBL" id="GEK38119.1"/>
    </source>
</evidence>
<dbReference type="KEGG" id="eth:CK496_05920"/>
<comment type="caution">
    <text evidence="5">The sequence shown here is derived from an EMBL/GenBank/DDBJ whole genome shotgun (WGS) entry which is preliminary data.</text>
</comment>
<dbReference type="GO" id="GO:0008887">
    <property type="term" value="F:glycerate kinase activity"/>
    <property type="evidence" value="ECO:0007669"/>
    <property type="project" value="UniProtKB-UniRule"/>
</dbReference>
<dbReference type="InterPro" id="IPR004381">
    <property type="entry name" value="Glycerate_kinase"/>
</dbReference>
<evidence type="ECO:0000256" key="2">
    <source>
        <dbReference type="ARBA" id="ARBA00022679"/>
    </source>
</evidence>
<dbReference type="PANTHER" id="PTHR21599">
    <property type="entry name" value="GLYCERATE KINASE"/>
    <property type="match status" value="1"/>
</dbReference>
<evidence type="ECO:0000313" key="6">
    <source>
        <dbReference type="Proteomes" id="UP000321361"/>
    </source>
</evidence>
<dbReference type="InterPro" id="IPR018193">
    <property type="entry name" value="Glyc_kinase_flavodox-like_fold"/>
</dbReference>
<gene>
    <name evidence="5" type="ORF">ETH01_24060</name>
</gene>
<dbReference type="EMBL" id="BJUG01000017">
    <property type="protein sequence ID" value="GEK38119.1"/>
    <property type="molecule type" value="Genomic_DNA"/>
</dbReference>
<name>A0A249SIL6_ENTTH</name>
<keyword evidence="2 4" id="KW-0808">Transferase</keyword>
<keyword evidence="3 4" id="KW-0418">Kinase</keyword>
<dbReference type="GeneID" id="77487174"/>
<sequence length="385" mass="40767">MKVLIAIDSFKGSASSIELNRAVAEKLNQLDFVESTTEIAIADGGEGTLASVQHSLNGEILEIPTIDLMGKPINAKVLSFRAEGKRQALIESADTMGLDLIKPSAETVKAASSKGLGLLIKEIEQRGFQKVIITLGGSGVTDGGLGLLKEFGATFLDRQQNDLEEGNLLLDASEIEISTIRFPNIPIIVANDVTNPYFGNQGAFQVFSQQKGATAEQIRQLDANAEKLSQTILKELNIDLATLQGAGAAGGLGGALAILGAKMDAGFKLVTELIDFEDRLKTADVVVTGEGSIDQQSLFGKVPFAIAELAKKYQKPVIAICGKKSITNNESSPFSGIFSIQTKPISLPDAMEKATTLKNAAELVSEIFITAFQLSKNGGIGHGFK</sequence>
<dbReference type="SUPFAM" id="SSF110738">
    <property type="entry name" value="Glycerate kinase I"/>
    <property type="match status" value="1"/>
</dbReference>
<dbReference type="AlphaFoldDB" id="A0A249SIL6"/>
<dbReference type="GO" id="GO:0031388">
    <property type="term" value="P:organic acid phosphorylation"/>
    <property type="evidence" value="ECO:0007669"/>
    <property type="project" value="UniProtKB-UniRule"/>
</dbReference>
<dbReference type="InterPro" id="IPR018197">
    <property type="entry name" value="Glycerate_kinase_RE-like"/>
</dbReference>
<organism evidence="5 6">
    <name type="scientific">Enterococcus thailandicus</name>
    <dbReference type="NCBI Taxonomy" id="417368"/>
    <lineage>
        <taxon>Bacteria</taxon>
        <taxon>Bacillati</taxon>
        <taxon>Bacillota</taxon>
        <taxon>Bacilli</taxon>
        <taxon>Lactobacillales</taxon>
        <taxon>Enterococcaceae</taxon>
        <taxon>Enterococcus</taxon>
    </lineage>
</organism>
<dbReference type="Gene3D" id="3.90.1510.10">
    <property type="entry name" value="Glycerate kinase, domain 2"/>
    <property type="match status" value="1"/>
</dbReference>
<dbReference type="NCBIfam" id="TIGR00045">
    <property type="entry name" value="glycerate kinase"/>
    <property type="match status" value="1"/>
</dbReference>
<dbReference type="InterPro" id="IPR036129">
    <property type="entry name" value="Glycerate_kinase_sf"/>
</dbReference>
<dbReference type="Gene3D" id="3.40.50.10350">
    <property type="entry name" value="Glycerate kinase, domain 1"/>
    <property type="match status" value="1"/>
</dbReference>
<dbReference type="RefSeq" id="WP_071869333.1">
    <property type="nucleotide sequence ID" value="NZ_BJUG01000017.1"/>
</dbReference>
<dbReference type="Proteomes" id="UP000321361">
    <property type="component" value="Unassembled WGS sequence"/>
</dbReference>
<reference evidence="5 6" key="1">
    <citation type="submission" date="2019-07" db="EMBL/GenBank/DDBJ databases">
        <title>Whole genome shotgun sequence of Enterococcus thailandicus NBRC 101867.</title>
        <authorList>
            <person name="Hosoyama A."/>
            <person name="Uohara A."/>
            <person name="Ohji S."/>
            <person name="Ichikawa N."/>
        </authorList>
    </citation>
    <scope>NUCLEOTIDE SEQUENCE [LARGE SCALE GENOMIC DNA]</scope>
    <source>
        <strain evidence="5 6">NBRC 101867</strain>
    </source>
</reference>
<evidence type="ECO:0000256" key="4">
    <source>
        <dbReference type="PIRNR" id="PIRNR006078"/>
    </source>
</evidence>
<dbReference type="PANTHER" id="PTHR21599:SF0">
    <property type="entry name" value="GLYCERATE KINASE"/>
    <property type="match status" value="1"/>
</dbReference>
<evidence type="ECO:0000256" key="3">
    <source>
        <dbReference type="ARBA" id="ARBA00022777"/>
    </source>
</evidence>
<evidence type="ECO:0000256" key="1">
    <source>
        <dbReference type="ARBA" id="ARBA00006284"/>
    </source>
</evidence>
<accession>A0A249SIL6</accession>
<dbReference type="OrthoDB" id="9774290at2"/>
<dbReference type="Pfam" id="PF02595">
    <property type="entry name" value="Gly_kinase"/>
    <property type="match status" value="1"/>
</dbReference>
<protein>
    <submittedName>
        <fullName evidence="5">Glycerate kinase</fullName>
    </submittedName>
</protein>